<dbReference type="GO" id="GO:0016740">
    <property type="term" value="F:transferase activity"/>
    <property type="evidence" value="ECO:0007669"/>
    <property type="project" value="UniProtKB-KW"/>
</dbReference>
<comment type="similarity">
    <text evidence="1">Belongs to the CoA-transferase III family.</text>
</comment>
<dbReference type="AlphaFoldDB" id="A0A2H4SRF5"/>
<evidence type="ECO:0000256" key="1">
    <source>
        <dbReference type="ARBA" id="ARBA00008383"/>
    </source>
</evidence>
<protein>
    <submittedName>
        <fullName evidence="2">Transferase family III domain</fullName>
    </submittedName>
</protein>
<dbReference type="Pfam" id="PF02515">
    <property type="entry name" value="CoA_transf_3"/>
    <property type="match status" value="1"/>
</dbReference>
<dbReference type="InterPro" id="IPR050509">
    <property type="entry name" value="CoA-transferase_III"/>
</dbReference>
<dbReference type="PANTHER" id="PTHR48228">
    <property type="entry name" value="SUCCINYL-COA--D-CITRAMALATE COA-TRANSFERASE"/>
    <property type="match status" value="1"/>
</dbReference>
<dbReference type="Proteomes" id="UP000323067">
    <property type="component" value="Chromosome iii"/>
</dbReference>
<reference evidence="2 3" key="1">
    <citation type="journal article" date="2017" name="BMC Genomics">
        <title>Chromosome level assembly and secondary metabolite potential of the parasitic fungus Cordyceps militaris.</title>
        <authorList>
            <person name="Kramer G.J."/>
            <person name="Nodwell J.R."/>
        </authorList>
    </citation>
    <scope>NUCLEOTIDE SEQUENCE [LARGE SCALE GENOMIC DNA]</scope>
    <source>
        <strain evidence="2 3">ATCC 34164</strain>
    </source>
</reference>
<evidence type="ECO:0000313" key="3">
    <source>
        <dbReference type="Proteomes" id="UP000323067"/>
    </source>
</evidence>
<accession>A0A2H4SRF5</accession>
<name>A0A2H4SRF5_CORMI</name>
<dbReference type="VEuPathDB" id="FungiDB:CCM_08213"/>
<dbReference type="OrthoDB" id="5863171at2759"/>
<evidence type="ECO:0000313" key="2">
    <source>
        <dbReference type="EMBL" id="ATY65663.1"/>
    </source>
</evidence>
<keyword evidence="2" id="KW-0808">Transferase</keyword>
<dbReference type="Gene3D" id="3.40.50.10540">
    <property type="entry name" value="Crotonobetainyl-coa:carnitine coa-transferase, domain 1"/>
    <property type="match status" value="1"/>
</dbReference>
<dbReference type="EMBL" id="CP023326">
    <property type="protein sequence ID" value="ATY65663.1"/>
    <property type="molecule type" value="Genomic_DNA"/>
</dbReference>
<dbReference type="VEuPathDB" id="FungiDB:A9K55_001493"/>
<dbReference type="InterPro" id="IPR003673">
    <property type="entry name" value="CoA-Trfase_fam_III"/>
</dbReference>
<gene>
    <name evidence="2" type="ORF">A9K55_001493</name>
</gene>
<proteinExistence type="inferred from homology"/>
<dbReference type="SUPFAM" id="SSF89796">
    <property type="entry name" value="CoA-transferase family III (CaiB/BaiF)"/>
    <property type="match status" value="2"/>
</dbReference>
<sequence length="462" mass="48324">MTSPDRSALTTAALVADLWAALSLPPSALASLRLPSADTSIAVPSSFKIGMLAQASIALAALAAAQHHALRNHRPAAPAVTVPLEHARLEFHSQNYQSVNGTPPAPAELGTVGGLHRTADGHVRIHDLFPHHLTAALAILGLPQDATKDQVAEKTLTWNAVELETRAADNGAVIYALRTYADWDALPQASAVADTPILLRQLAPGPPKLLPPSTTAQNKALAGLRVVELTRVIAGPVAGRTLAAHGADVLWVTSPRLPSVPFLDSDTSRGKRRVSLDIRDAADKATLLRLLRTADVLVQSYRPDSLAAHGLSAEALVALNPSIIVASLSAFGPTGPWACRRGFDSLVQTATGMGAGHLLAAGVAAAACRRAVEGGAWRVDVSLAGTMKYLRSLGQYPRRRGFDEGAALPADVGGVPTEFVDVRRSADGEVRAVKHSAQMEGVEVGYDGAAGDVGGEPRWKDE</sequence>
<dbReference type="InterPro" id="IPR023606">
    <property type="entry name" value="CoA-Trfase_III_dom_1_sf"/>
</dbReference>
<organism evidence="2 3">
    <name type="scientific">Cordyceps militaris</name>
    <name type="common">Caterpillar fungus</name>
    <name type="synonym">Clavaria militaris</name>
    <dbReference type="NCBI Taxonomy" id="73501"/>
    <lineage>
        <taxon>Eukaryota</taxon>
        <taxon>Fungi</taxon>
        <taxon>Dikarya</taxon>
        <taxon>Ascomycota</taxon>
        <taxon>Pezizomycotina</taxon>
        <taxon>Sordariomycetes</taxon>
        <taxon>Hypocreomycetidae</taxon>
        <taxon>Hypocreales</taxon>
        <taxon>Cordycipitaceae</taxon>
        <taxon>Cordyceps</taxon>
    </lineage>
</organism>
<dbReference type="PANTHER" id="PTHR48228:SF4">
    <property type="entry name" value="BLR3030 PROTEIN"/>
    <property type="match status" value="1"/>
</dbReference>